<dbReference type="EMBL" id="PYMO01000028">
    <property type="protein sequence ID" value="PSU20960.1"/>
    <property type="molecule type" value="Genomic_DNA"/>
</dbReference>
<proteinExistence type="predicted"/>
<feature type="transmembrane region" description="Helical" evidence="1">
    <location>
        <begin position="373"/>
        <end position="394"/>
    </location>
</feature>
<keyword evidence="1" id="KW-1133">Transmembrane helix</keyword>
<evidence type="ECO:0000313" key="5">
    <source>
        <dbReference type="Proteomes" id="UP000241618"/>
    </source>
</evidence>
<evidence type="ECO:0000313" key="3">
    <source>
        <dbReference type="EMBL" id="PSU47105.1"/>
    </source>
</evidence>
<gene>
    <name evidence="3" type="ORF">C9J18_19390</name>
    <name evidence="2" type="ORF">CTM96_18865</name>
</gene>
<keyword evidence="1" id="KW-0812">Transmembrane</keyword>
<dbReference type="EMBL" id="PYMP01000027">
    <property type="protein sequence ID" value="PSU47105.1"/>
    <property type="molecule type" value="Genomic_DNA"/>
</dbReference>
<reference evidence="4 5" key="1">
    <citation type="submission" date="2018-03" db="EMBL/GenBank/DDBJ databases">
        <title>Whole genome sequencing of Histamine producing bacteria.</title>
        <authorList>
            <person name="Butler K."/>
        </authorList>
    </citation>
    <scope>NUCLEOTIDE SEQUENCE [LARGE SCALE GENOMIC DNA]</scope>
    <source>
        <strain evidence="3 5">FS-6.1</strain>
        <strain evidence="2 4">FS-6.2</strain>
    </source>
</reference>
<organism evidence="3 5">
    <name type="scientific">Photobacterium phosphoreum</name>
    <dbReference type="NCBI Taxonomy" id="659"/>
    <lineage>
        <taxon>Bacteria</taxon>
        <taxon>Pseudomonadati</taxon>
        <taxon>Pseudomonadota</taxon>
        <taxon>Gammaproteobacteria</taxon>
        <taxon>Vibrionales</taxon>
        <taxon>Vibrionaceae</taxon>
        <taxon>Photobacterium</taxon>
    </lineage>
</organism>
<accession>A0A2T3PI40</accession>
<dbReference type="Proteomes" id="UP000241405">
    <property type="component" value="Unassembled WGS sequence"/>
</dbReference>
<keyword evidence="4" id="KW-1185">Reference proteome</keyword>
<dbReference type="NCBIfam" id="NF041940">
    <property type="entry name" value="choice_anch_X"/>
    <property type="match status" value="1"/>
</dbReference>
<comment type="caution">
    <text evidence="3">The sequence shown here is derived from an EMBL/GenBank/DDBJ whole genome shotgun (WGS) entry which is preliminary data.</text>
</comment>
<dbReference type="AlphaFoldDB" id="A0A2T3PI40"/>
<dbReference type="Proteomes" id="UP000241618">
    <property type="component" value="Unassembled WGS sequence"/>
</dbReference>
<keyword evidence="1" id="KW-0472">Membrane</keyword>
<sequence>MLRRLWLLIFYVPLCAWIPISSAWGQTETRLTWLDNRFRVDPAIEQITFIVTREQPSQSVVLVAPDGRKYYADRHAKTMSWYSDNGMDIISINHPMAGPWQALGKVSVNNGIKLISNIQLTVDQLPAQLYQTEVLKFKARLTQNQQPLLLRDFLERVQLKVMFYPISTDLSNVTEDEPAVIEVGSFTDNGQEYDEIAGDGVFTVALNVDVEPGKYLVKIISTNGVFEREVEQTVLVYPSPITTSFAQSQQSAIPHTVNIETQPNQTVVGSLAAYLVVNQPQAKPQIIQRSTTVSQSQLALTWPNNMHVGKAWWQGWAYVTDTLTQRELVFRLSKQNYMQMAVVTPDLTSLLAQQQFEQKLVARNKIEQRQQRLLWVGMTNIVIVISAITLIILWRRKRTPKHDLMLPNK</sequence>
<dbReference type="NCBIfam" id="TIGR03503">
    <property type="entry name" value="TIGR03503 family protein"/>
    <property type="match status" value="1"/>
</dbReference>
<name>A0A2T3PI40_PHOPO</name>
<protein>
    <submittedName>
        <fullName evidence="3">TIGR03503 family protein</fullName>
    </submittedName>
</protein>
<dbReference type="InterPro" id="IPR020010">
    <property type="entry name" value="CHP03503"/>
</dbReference>
<evidence type="ECO:0000313" key="2">
    <source>
        <dbReference type="EMBL" id="PSU20960.1"/>
    </source>
</evidence>
<dbReference type="STRING" id="659.AYY26_18495"/>
<dbReference type="RefSeq" id="WP_107191296.1">
    <property type="nucleotide sequence ID" value="NZ_PYMN01000030.1"/>
</dbReference>
<evidence type="ECO:0000256" key="1">
    <source>
        <dbReference type="SAM" id="Phobius"/>
    </source>
</evidence>
<evidence type="ECO:0000313" key="4">
    <source>
        <dbReference type="Proteomes" id="UP000241405"/>
    </source>
</evidence>